<dbReference type="Gramene" id="RZC56976">
    <property type="protein sequence ID" value="RZC56976"/>
    <property type="gene ID" value="C5167_015825"/>
</dbReference>
<name>A0A4Y7J934_PAPSO</name>
<dbReference type="AlphaFoldDB" id="A0A4Y7J934"/>
<dbReference type="SUPFAM" id="SSF117281">
    <property type="entry name" value="Kelch motif"/>
    <property type="match status" value="1"/>
</dbReference>
<protein>
    <recommendedName>
        <fullName evidence="3">F-box associated domain-containing protein</fullName>
    </recommendedName>
</protein>
<organism evidence="1 2">
    <name type="scientific">Papaver somniferum</name>
    <name type="common">Opium poppy</name>
    <dbReference type="NCBI Taxonomy" id="3469"/>
    <lineage>
        <taxon>Eukaryota</taxon>
        <taxon>Viridiplantae</taxon>
        <taxon>Streptophyta</taxon>
        <taxon>Embryophyta</taxon>
        <taxon>Tracheophyta</taxon>
        <taxon>Spermatophyta</taxon>
        <taxon>Magnoliopsida</taxon>
        <taxon>Ranunculales</taxon>
        <taxon>Papaveraceae</taxon>
        <taxon>Papaveroideae</taxon>
        <taxon>Papaver</taxon>
    </lineage>
</organism>
<evidence type="ECO:0008006" key="3">
    <source>
        <dbReference type="Google" id="ProtNLM"/>
    </source>
</evidence>
<sequence length="236" mass="26724">MSIAGGTYDFEDDPLTVEMYDTACPGWFTCPPIPIILKDSAATTWLSVAVSDHKMYLLEKNSGTFCSFDTNTKRWSETSGSCVLHPDPSIYFSVIGFAGHRLILVGLMGDADENAESLRIWEVNCDSFDCEELGKMPLEMFYMLKNVNTMPLLIDISVAENFIYIYNSSEPRYIFFCYLNEGVCQWGSVRCSFLSGRALMDRIVFTSSKVSLDDLRKAFWLGSRKFKVELAETKIQ</sequence>
<reference evidence="1 2" key="1">
    <citation type="journal article" date="2018" name="Science">
        <title>The opium poppy genome and morphinan production.</title>
        <authorList>
            <person name="Guo L."/>
            <person name="Winzer T."/>
            <person name="Yang X."/>
            <person name="Li Y."/>
            <person name="Ning Z."/>
            <person name="He Z."/>
            <person name="Teodor R."/>
            <person name="Lu Y."/>
            <person name="Bowser T.A."/>
            <person name="Graham I.A."/>
            <person name="Ye K."/>
        </authorList>
    </citation>
    <scope>NUCLEOTIDE SEQUENCE [LARGE SCALE GENOMIC DNA]</scope>
    <source>
        <strain evidence="2">cv. HN1</strain>
        <tissue evidence="1">Leaves</tissue>
    </source>
</reference>
<gene>
    <name evidence="1" type="ORF">C5167_015825</name>
</gene>
<accession>A0A4Y7J934</accession>
<dbReference type="InterPro" id="IPR015915">
    <property type="entry name" value="Kelch-typ_b-propeller"/>
</dbReference>
<dbReference type="Gene3D" id="2.120.10.80">
    <property type="entry name" value="Kelch-type beta propeller"/>
    <property type="match status" value="1"/>
</dbReference>
<dbReference type="EMBL" id="CM010717">
    <property type="protein sequence ID" value="RZC56976.1"/>
    <property type="molecule type" value="Genomic_DNA"/>
</dbReference>
<dbReference type="Proteomes" id="UP000316621">
    <property type="component" value="Chromosome 3"/>
</dbReference>
<proteinExistence type="predicted"/>
<keyword evidence="2" id="KW-1185">Reference proteome</keyword>
<evidence type="ECO:0000313" key="2">
    <source>
        <dbReference type="Proteomes" id="UP000316621"/>
    </source>
</evidence>
<dbReference type="OMA" id="DESVCYC"/>
<evidence type="ECO:0000313" key="1">
    <source>
        <dbReference type="EMBL" id="RZC56976.1"/>
    </source>
</evidence>